<keyword evidence="2" id="KW-0812">Transmembrane</keyword>
<dbReference type="InterPro" id="IPR009030">
    <property type="entry name" value="Growth_fac_rcpt_cys_sf"/>
</dbReference>
<feature type="chain" id="PRO_5043383193" description="Growth factor receptor domain-containing protein" evidence="3">
    <location>
        <begin position="20"/>
        <end position="716"/>
    </location>
</feature>
<sequence length="716" mass="73617">MLAALALALVLRQVHSAAAQNSTLQPAVCTPGLCLQGDNSLTAGVLVTSPSNGSSQRTALLPGTYSPSSSAFANASTSLSSTLSRQATAESSDGFSTSGSLTSSFTVSLRSGLTAYSSPLYQGDASYLELPSAASNETWSDYPSSVESLLLTSNTWAIAQFADDPSSRLVLWDSVADVGELKGGTGSGGLSIVQVQARGCSTPAGWTSATNGTQCAACASGYYMSSSGDCRDGLQPLSSDATKCTTATTASSNGTFVTCSARTFWDASTSSCVDCNPLCETCYKQGADGCLSCRSPNVLMPAGGGCVAVDSRSGVCNGAANGTETVSGWVYDNEKKVCDALPGNCASGGIDNFSSASPWSSLTCSECLPGSFLVDGDCLASCPDGTLVSSDGSSCESYFASASNSTTACFACHPDCETCGDSFSTCLSCPSTRPVLTSSGNCVPTCAASEYYDSAKSTCVSCSSSCATCSAAGSSACLSCPAGQKLQSGSCAAPKDGCTIIDGFGVCLEDLVTVAATSSASESAKSKWKMPWWAILVIVLVALALVAVGLWWFRKKEQKRRRAHTAKFARNLGDKEVDQKLATLPISIAYPPVPRASSPSFTSSPSHTHIPPLSPSGRDATHDIPLTPRFVLEDPASPISPTPSRSSYAPTSRGGPLQQAQAQSRWSLSSYGSKAAAIKPLQPEQTGGSVYSQRTFTTQAGNTLTVQSRNPFLGRL</sequence>
<protein>
    <recommendedName>
        <fullName evidence="6">Growth factor receptor domain-containing protein</fullName>
    </recommendedName>
</protein>
<dbReference type="PANTHER" id="PTHR15332:SF175">
    <property type="entry name" value="PROPROTEIN CONVERTASE SUBTILISIN_KEXIN TYPE 5-LIKE"/>
    <property type="match status" value="1"/>
</dbReference>
<dbReference type="Gene3D" id="2.10.220.10">
    <property type="entry name" value="Hormone Receptor, Insulin-like Growth Factor Receptor 1, Chain A, domain 2"/>
    <property type="match status" value="2"/>
</dbReference>
<keyword evidence="3" id="KW-0732">Signal</keyword>
<dbReference type="AlphaFoldDB" id="A0AAV5GHJ8"/>
<reference evidence="4 5" key="1">
    <citation type="submission" date="2021-12" db="EMBL/GenBank/DDBJ databases">
        <title>High titer production of polyol ester of fatty acids by Rhodotorula paludigena BS15 towards product separation-free biomass refinery.</title>
        <authorList>
            <person name="Mano J."/>
            <person name="Ono H."/>
            <person name="Tanaka T."/>
            <person name="Naito K."/>
            <person name="Sushida H."/>
            <person name="Ike M."/>
            <person name="Tokuyasu K."/>
            <person name="Kitaoka M."/>
        </authorList>
    </citation>
    <scope>NUCLEOTIDE SEQUENCE [LARGE SCALE GENOMIC DNA]</scope>
    <source>
        <strain evidence="4 5">BS15</strain>
    </source>
</reference>
<dbReference type="PANTHER" id="PTHR15332">
    <property type="entry name" value="PROPROTEIN CONVERTASE SUBTILISIN_KEXIN TYPE 5-LIKE"/>
    <property type="match status" value="1"/>
</dbReference>
<evidence type="ECO:0000256" key="1">
    <source>
        <dbReference type="SAM" id="MobiDB-lite"/>
    </source>
</evidence>
<gene>
    <name evidence="4" type="ORF">Rhopal_001695-T1</name>
</gene>
<dbReference type="InterPro" id="IPR006212">
    <property type="entry name" value="Furin_repeat"/>
</dbReference>
<name>A0AAV5GHJ8_9BASI</name>
<dbReference type="Proteomes" id="UP001342314">
    <property type="component" value="Unassembled WGS sequence"/>
</dbReference>
<feature type="compositionally biased region" description="Polar residues" evidence="1">
    <location>
        <begin position="658"/>
        <end position="668"/>
    </location>
</feature>
<proteinExistence type="predicted"/>
<evidence type="ECO:0000313" key="4">
    <source>
        <dbReference type="EMBL" id="GJN88729.1"/>
    </source>
</evidence>
<feature type="signal peptide" evidence="3">
    <location>
        <begin position="1"/>
        <end position="19"/>
    </location>
</feature>
<organism evidence="4 5">
    <name type="scientific">Rhodotorula paludigena</name>
    <dbReference type="NCBI Taxonomy" id="86838"/>
    <lineage>
        <taxon>Eukaryota</taxon>
        <taxon>Fungi</taxon>
        <taxon>Dikarya</taxon>
        <taxon>Basidiomycota</taxon>
        <taxon>Pucciniomycotina</taxon>
        <taxon>Microbotryomycetes</taxon>
        <taxon>Sporidiobolales</taxon>
        <taxon>Sporidiobolaceae</taxon>
        <taxon>Rhodotorula</taxon>
    </lineage>
</organism>
<keyword evidence="2" id="KW-1133">Transmembrane helix</keyword>
<dbReference type="SUPFAM" id="SSF57184">
    <property type="entry name" value="Growth factor receptor domain"/>
    <property type="match status" value="2"/>
</dbReference>
<evidence type="ECO:0000313" key="5">
    <source>
        <dbReference type="Proteomes" id="UP001342314"/>
    </source>
</evidence>
<dbReference type="SMART" id="SM00261">
    <property type="entry name" value="FU"/>
    <property type="match status" value="4"/>
</dbReference>
<dbReference type="CDD" id="cd00064">
    <property type="entry name" value="FU"/>
    <property type="match status" value="1"/>
</dbReference>
<evidence type="ECO:0000256" key="2">
    <source>
        <dbReference type="SAM" id="Phobius"/>
    </source>
</evidence>
<comment type="caution">
    <text evidence="4">The sequence shown here is derived from an EMBL/GenBank/DDBJ whole genome shotgun (WGS) entry which is preliminary data.</text>
</comment>
<accession>A0AAV5GHJ8</accession>
<keyword evidence="5" id="KW-1185">Reference proteome</keyword>
<feature type="region of interest" description="Disordered" evidence="1">
    <location>
        <begin position="597"/>
        <end position="668"/>
    </location>
</feature>
<evidence type="ECO:0008006" key="6">
    <source>
        <dbReference type="Google" id="ProtNLM"/>
    </source>
</evidence>
<feature type="compositionally biased region" description="Low complexity" evidence="1">
    <location>
        <begin position="597"/>
        <end position="611"/>
    </location>
</feature>
<feature type="transmembrane region" description="Helical" evidence="2">
    <location>
        <begin position="532"/>
        <end position="553"/>
    </location>
</feature>
<dbReference type="EMBL" id="BQKY01000003">
    <property type="protein sequence ID" value="GJN88729.1"/>
    <property type="molecule type" value="Genomic_DNA"/>
</dbReference>
<keyword evidence="2" id="KW-0472">Membrane</keyword>
<evidence type="ECO:0000256" key="3">
    <source>
        <dbReference type="SAM" id="SignalP"/>
    </source>
</evidence>